<dbReference type="AlphaFoldDB" id="A0A5B7BST9"/>
<protein>
    <recommendedName>
        <fullName evidence="2">Cyclin-dependent protein kinase inhibitor SMR3</fullName>
    </recommendedName>
</protein>
<reference evidence="1" key="1">
    <citation type="submission" date="2019-08" db="EMBL/GenBank/DDBJ databases">
        <title>Reference gene set and small RNA set construction with multiple tissues from Davidia involucrata Baill.</title>
        <authorList>
            <person name="Yang H."/>
            <person name="Zhou C."/>
            <person name="Li G."/>
            <person name="Wang J."/>
            <person name="Gao P."/>
            <person name="Wang M."/>
            <person name="Wang R."/>
            <person name="Zhao Y."/>
        </authorList>
    </citation>
    <scope>NUCLEOTIDE SEQUENCE</scope>
    <source>
        <tissue evidence="1">Mixed with DoveR01_LX</tissue>
    </source>
</reference>
<organism evidence="1">
    <name type="scientific">Davidia involucrata</name>
    <name type="common">Dove tree</name>
    <dbReference type="NCBI Taxonomy" id="16924"/>
    <lineage>
        <taxon>Eukaryota</taxon>
        <taxon>Viridiplantae</taxon>
        <taxon>Streptophyta</taxon>
        <taxon>Embryophyta</taxon>
        <taxon>Tracheophyta</taxon>
        <taxon>Spermatophyta</taxon>
        <taxon>Magnoliopsida</taxon>
        <taxon>eudicotyledons</taxon>
        <taxon>Gunneridae</taxon>
        <taxon>Pentapetalae</taxon>
        <taxon>asterids</taxon>
        <taxon>Cornales</taxon>
        <taxon>Nyssaceae</taxon>
        <taxon>Davidia</taxon>
    </lineage>
</organism>
<dbReference type="PANTHER" id="PTHR35162">
    <property type="entry name" value="OS08G0516600 PROTEIN"/>
    <property type="match status" value="1"/>
</dbReference>
<dbReference type="InterPro" id="IPR053115">
    <property type="entry name" value="CDK_inhibitor"/>
</dbReference>
<dbReference type="PANTHER" id="PTHR35162:SF2">
    <property type="entry name" value="OS08G0516600 PROTEIN"/>
    <property type="match status" value="1"/>
</dbReference>
<dbReference type="EMBL" id="GHES01041019">
    <property type="protein sequence ID" value="MPA71578.1"/>
    <property type="molecule type" value="Transcribed_RNA"/>
</dbReference>
<gene>
    <name evidence="1" type="ORF">Din_041019</name>
</gene>
<proteinExistence type="predicted"/>
<evidence type="ECO:0008006" key="2">
    <source>
        <dbReference type="Google" id="ProtNLM"/>
    </source>
</evidence>
<accession>A0A5B7BST9</accession>
<sequence length="113" mass="12729">MGLEISEEFRPITPIRTIIADRGCHNSVKIFSDLNEMKELQLDDEEEYCHTPKSAPHILKTPLACPPAPMKPRPARRKYVAPPSQAFLQVPHDDLASIFVLLSQPASKKIRIS</sequence>
<name>A0A5B7BST9_DAVIN</name>
<evidence type="ECO:0000313" key="1">
    <source>
        <dbReference type="EMBL" id="MPA71578.1"/>
    </source>
</evidence>